<name>A0ABR5HT67_STRLW</name>
<dbReference type="RefSeq" id="WP_048573929.1">
    <property type="nucleotide sequence ID" value="NZ_LFEH01000117.1"/>
</dbReference>
<comment type="caution">
    <text evidence="1">The sequence shown here is derived from an EMBL/GenBank/DDBJ whole genome shotgun (WGS) entry which is preliminary data.</text>
</comment>
<dbReference type="Proteomes" id="UP000037274">
    <property type="component" value="Unassembled WGS sequence"/>
</dbReference>
<keyword evidence="2" id="KW-1185">Reference proteome</keyword>
<sequence>PEGVIARYLTIGSATADVIDATAPWSSGTGHNLRAACTGELCEWTSHGPEFWFDAAQNPRDDDDYRSAIRRLQAAAQSHAEKCRALPRPTA</sequence>
<dbReference type="EMBL" id="LFEH01000117">
    <property type="protein sequence ID" value="KMS71741.1"/>
    <property type="molecule type" value="Genomic_DNA"/>
</dbReference>
<proteinExistence type="predicted"/>
<feature type="non-terminal residue" evidence="1">
    <location>
        <position position="1"/>
    </location>
</feature>
<gene>
    <name evidence="1" type="ORF">ACH49_24230</name>
</gene>
<protein>
    <submittedName>
        <fullName evidence="1">Uncharacterized protein</fullName>
    </submittedName>
</protein>
<organism evidence="1 2">
    <name type="scientific">Streptomyces leeuwenhoekii</name>
    <dbReference type="NCBI Taxonomy" id="1437453"/>
    <lineage>
        <taxon>Bacteria</taxon>
        <taxon>Bacillati</taxon>
        <taxon>Actinomycetota</taxon>
        <taxon>Actinomycetes</taxon>
        <taxon>Kitasatosporales</taxon>
        <taxon>Streptomycetaceae</taxon>
        <taxon>Streptomyces</taxon>
    </lineage>
</organism>
<reference evidence="1 2" key="1">
    <citation type="submission" date="2015-06" db="EMBL/GenBank/DDBJ databases">
        <title>Draft genome sequence of Streptomyces leeuwenhoekii C58, which produces the novel lasso peptide, chaxapeptin.</title>
        <authorList>
            <person name="Yi Y."/>
            <person name="Hai D."/>
            <person name="Jaspars M."/>
            <person name="Sheng H."/>
            <person name="Rateb M.E."/>
            <person name="Bull A."/>
            <person name="Goodfellow M."/>
            <person name="Asenjo J.A."/>
            <person name="Ebel R."/>
        </authorList>
    </citation>
    <scope>NUCLEOTIDE SEQUENCE [LARGE SCALE GENOMIC DNA]</scope>
    <source>
        <strain evidence="1 2">C58</strain>
    </source>
</reference>
<accession>A0ABR5HT67</accession>
<evidence type="ECO:0000313" key="2">
    <source>
        <dbReference type="Proteomes" id="UP000037274"/>
    </source>
</evidence>
<evidence type="ECO:0000313" key="1">
    <source>
        <dbReference type="EMBL" id="KMS71741.1"/>
    </source>
</evidence>